<evidence type="ECO:0000259" key="4">
    <source>
        <dbReference type="Pfam" id="PF00496"/>
    </source>
</evidence>
<evidence type="ECO:0000256" key="1">
    <source>
        <dbReference type="ARBA" id="ARBA00005695"/>
    </source>
</evidence>
<dbReference type="PIRSF" id="PIRSF002741">
    <property type="entry name" value="MppA"/>
    <property type="match status" value="1"/>
</dbReference>
<accession>A0A810N0P4</accession>
<dbReference type="CDD" id="cd08513">
    <property type="entry name" value="PBP2_thermophilic_Hb8_like"/>
    <property type="match status" value="1"/>
</dbReference>
<evidence type="ECO:0000313" key="5">
    <source>
        <dbReference type="EMBL" id="BCJ65789.1"/>
    </source>
</evidence>
<keyword evidence="2" id="KW-0813">Transport</keyword>
<name>A0A810N0P4_9ACTN</name>
<dbReference type="InterPro" id="IPR030678">
    <property type="entry name" value="Peptide/Ni-bd"/>
</dbReference>
<dbReference type="Gene3D" id="3.10.105.10">
    <property type="entry name" value="Dipeptide-binding Protein, Domain 3"/>
    <property type="match status" value="1"/>
</dbReference>
<dbReference type="GO" id="GO:0043190">
    <property type="term" value="C:ATP-binding cassette (ABC) transporter complex"/>
    <property type="evidence" value="ECO:0007669"/>
    <property type="project" value="InterPro"/>
</dbReference>
<dbReference type="Gene3D" id="3.40.190.10">
    <property type="entry name" value="Periplasmic binding protein-like II"/>
    <property type="match status" value="1"/>
</dbReference>
<dbReference type="InterPro" id="IPR039424">
    <property type="entry name" value="SBP_5"/>
</dbReference>
<protein>
    <submittedName>
        <fullName evidence="5">Peptide-binding protein</fullName>
    </submittedName>
</protein>
<dbReference type="EMBL" id="AP023359">
    <property type="protein sequence ID" value="BCJ65789.1"/>
    <property type="molecule type" value="Genomic_DNA"/>
</dbReference>
<evidence type="ECO:0000256" key="3">
    <source>
        <dbReference type="ARBA" id="ARBA00022729"/>
    </source>
</evidence>
<dbReference type="SUPFAM" id="SSF53850">
    <property type="entry name" value="Periplasmic binding protein-like II"/>
    <property type="match status" value="1"/>
</dbReference>
<dbReference type="Proteomes" id="UP000680866">
    <property type="component" value="Chromosome"/>
</dbReference>
<gene>
    <name evidence="5" type="ORF">Prubr_28100</name>
</gene>
<feature type="domain" description="Solute-binding protein family 5" evidence="4">
    <location>
        <begin position="52"/>
        <end position="420"/>
    </location>
</feature>
<dbReference type="RefSeq" id="WP_212825468.1">
    <property type="nucleotide sequence ID" value="NZ_AP023359.1"/>
</dbReference>
<evidence type="ECO:0000313" key="6">
    <source>
        <dbReference type="Proteomes" id="UP000680866"/>
    </source>
</evidence>
<dbReference type="Pfam" id="PF00496">
    <property type="entry name" value="SBP_bac_5"/>
    <property type="match status" value="1"/>
</dbReference>
<dbReference type="PANTHER" id="PTHR30290">
    <property type="entry name" value="PERIPLASMIC BINDING COMPONENT OF ABC TRANSPORTER"/>
    <property type="match status" value="1"/>
</dbReference>
<dbReference type="KEGG" id="pry:Prubr_28100"/>
<evidence type="ECO:0000256" key="2">
    <source>
        <dbReference type="ARBA" id="ARBA00022448"/>
    </source>
</evidence>
<organism evidence="5 6">
    <name type="scientific">Polymorphospora rubra</name>
    <dbReference type="NCBI Taxonomy" id="338584"/>
    <lineage>
        <taxon>Bacteria</taxon>
        <taxon>Bacillati</taxon>
        <taxon>Actinomycetota</taxon>
        <taxon>Actinomycetes</taxon>
        <taxon>Micromonosporales</taxon>
        <taxon>Micromonosporaceae</taxon>
        <taxon>Polymorphospora</taxon>
    </lineage>
</organism>
<reference evidence="5" key="1">
    <citation type="submission" date="2020-08" db="EMBL/GenBank/DDBJ databases">
        <title>Whole genome shotgun sequence of Polymorphospora rubra NBRC 101157.</title>
        <authorList>
            <person name="Komaki H."/>
            <person name="Tamura T."/>
        </authorList>
    </citation>
    <scope>NUCLEOTIDE SEQUENCE</scope>
    <source>
        <strain evidence="5">NBRC 101157</strain>
    </source>
</reference>
<comment type="similarity">
    <text evidence="1">Belongs to the bacterial solute-binding protein 5 family.</text>
</comment>
<dbReference type="PANTHER" id="PTHR30290:SF9">
    <property type="entry name" value="OLIGOPEPTIDE-BINDING PROTEIN APPA"/>
    <property type="match status" value="1"/>
</dbReference>
<dbReference type="GO" id="GO:0042597">
    <property type="term" value="C:periplasmic space"/>
    <property type="evidence" value="ECO:0007669"/>
    <property type="project" value="UniProtKB-ARBA"/>
</dbReference>
<sequence length="516" mass="56560">MTDDPTPATLVEGWAEDIATFNPVLVQDTFSSLVSGLCFEGLLTSDADGNLLPALAVEVPAVAADGRTYRFTLRDGLRWSDGTPLTADDVVFTYRLMTAPEYGDLPSPHRGELTRHLAEVSAVDARTVVFRTHREYAPFLTAQAQHGILPRHVLPEPTAEAVATSDAYNTAPAVVSGVFAVTGRTPEEIRFARNPNHHRGPSQLDGFVYRIFPTGLAVADALRAGTVDIGLVDPSRLGELAGVSHLDTTVIDLPTGNFYACQLDPATPAGRILGDVRVRQALLLAVDRETMVKEVYLGQASVADSILPPTSWAYDPGVEPRYPYQPERAAALLDDAGWRPGPTGVRERDGEPLRFEVVAGTNTKAWVDTAHVLAESWRRLGVDVELTLLDFGELMGKVVQNRDFGVFLLAYTWGQDPDQSELFSSAAIEAGFNCFTFTDPEVDAALDAGLGTVDRAERRRLYHRYQARMAELVPAPMLVFLKGIYGINRRVHGYRVGTHNQFAARPWMHQVRVVDR</sequence>
<dbReference type="GO" id="GO:0015833">
    <property type="term" value="P:peptide transport"/>
    <property type="evidence" value="ECO:0007669"/>
    <property type="project" value="TreeGrafter"/>
</dbReference>
<keyword evidence="6" id="KW-1185">Reference proteome</keyword>
<dbReference type="Gene3D" id="3.90.76.10">
    <property type="entry name" value="Dipeptide-binding Protein, Domain 1"/>
    <property type="match status" value="1"/>
</dbReference>
<dbReference type="InterPro" id="IPR000914">
    <property type="entry name" value="SBP_5_dom"/>
</dbReference>
<keyword evidence="3" id="KW-0732">Signal</keyword>
<proteinExistence type="inferred from homology"/>
<dbReference type="GO" id="GO:1904680">
    <property type="term" value="F:peptide transmembrane transporter activity"/>
    <property type="evidence" value="ECO:0007669"/>
    <property type="project" value="TreeGrafter"/>
</dbReference>
<dbReference type="AlphaFoldDB" id="A0A810N0P4"/>